<dbReference type="Gene3D" id="3.40.50.300">
    <property type="entry name" value="P-loop containing nucleotide triphosphate hydrolases"/>
    <property type="match status" value="1"/>
</dbReference>
<organism evidence="6 7">
    <name type="scientific">Geodia barretti</name>
    <name type="common">Barrett's horny sponge</name>
    <dbReference type="NCBI Taxonomy" id="519541"/>
    <lineage>
        <taxon>Eukaryota</taxon>
        <taxon>Metazoa</taxon>
        <taxon>Porifera</taxon>
        <taxon>Demospongiae</taxon>
        <taxon>Heteroscleromorpha</taxon>
        <taxon>Tetractinellida</taxon>
        <taxon>Astrophorina</taxon>
        <taxon>Geodiidae</taxon>
        <taxon>Geodia</taxon>
    </lineage>
</organism>
<dbReference type="PANTHER" id="PTHR10751">
    <property type="entry name" value="GUANYLATE BINDING PROTEIN"/>
    <property type="match status" value="1"/>
</dbReference>
<dbReference type="InterPro" id="IPR027417">
    <property type="entry name" value="P-loop_NTPase"/>
</dbReference>
<dbReference type="CDD" id="cd00063">
    <property type="entry name" value="FN3"/>
    <property type="match status" value="1"/>
</dbReference>
<dbReference type="Pfam" id="PF02263">
    <property type="entry name" value="GBP"/>
    <property type="match status" value="1"/>
</dbReference>
<evidence type="ECO:0000259" key="5">
    <source>
        <dbReference type="PROSITE" id="PS51715"/>
    </source>
</evidence>
<proteinExistence type="inferred from homology"/>
<keyword evidence="2" id="KW-0378">Hydrolase</keyword>
<accession>A0AA35SRB8</accession>
<dbReference type="InterPro" id="IPR003191">
    <property type="entry name" value="Guanylate-bd/ATL_C"/>
</dbReference>
<dbReference type="InterPro" id="IPR030386">
    <property type="entry name" value="G_GB1_RHD3_dom"/>
</dbReference>
<gene>
    <name evidence="6" type="ORF">GBAR_LOCUS19308</name>
</gene>
<dbReference type="InterPro" id="IPR036543">
    <property type="entry name" value="Guanylate-bd_C_sf"/>
</dbReference>
<dbReference type="Proteomes" id="UP001174909">
    <property type="component" value="Unassembled WGS sequence"/>
</dbReference>
<evidence type="ECO:0000256" key="4">
    <source>
        <dbReference type="PROSITE-ProRule" id="PRU01052"/>
    </source>
</evidence>
<dbReference type="EMBL" id="CASHTH010002722">
    <property type="protein sequence ID" value="CAI8034259.1"/>
    <property type="molecule type" value="Genomic_DNA"/>
</dbReference>
<feature type="domain" description="GB1/RHD3-type G" evidence="5">
    <location>
        <begin position="50"/>
        <end position="190"/>
    </location>
</feature>
<dbReference type="SUPFAM" id="SSF52540">
    <property type="entry name" value="P-loop containing nucleoside triphosphate hydrolases"/>
    <property type="match status" value="1"/>
</dbReference>
<comment type="similarity">
    <text evidence="4">Belongs to the TRAFAC class dynamin-like GTPase superfamily. GB1/RHD3 GTPase family.</text>
</comment>
<dbReference type="PROSITE" id="PS51715">
    <property type="entry name" value="G_GB1_RHD3"/>
    <property type="match status" value="1"/>
</dbReference>
<dbReference type="InterPro" id="IPR003961">
    <property type="entry name" value="FN3_dom"/>
</dbReference>
<dbReference type="GO" id="GO:0005525">
    <property type="term" value="F:GTP binding"/>
    <property type="evidence" value="ECO:0007669"/>
    <property type="project" value="UniProtKB-KW"/>
</dbReference>
<keyword evidence="7" id="KW-1185">Reference proteome</keyword>
<reference evidence="6" key="1">
    <citation type="submission" date="2023-03" db="EMBL/GenBank/DDBJ databases">
        <authorList>
            <person name="Steffen K."/>
            <person name="Cardenas P."/>
        </authorList>
    </citation>
    <scope>NUCLEOTIDE SEQUENCE</scope>
</reference>
<protein>
    <submittedName>
        <fullName evidence="6">Guanylate-binding protein 2</fullName>
    </submittedName>
</protein>
<dbReference type="InterPro" id="IPR015894">
    <property type="entry name" value="Guanylate-bd_N"/>
</dbReference>
<evidence type="ECO:0000313" key="7">
    <source>
        <dbReference type="Proteomes" id="UP001174909"/>
    </source>
</evidence>
<evidence type="ECO:0000256" key="3">
    <source>
        <dbReference type="ARBA" id="ARBA00023134"/>
    </source>
</evidence>
<evidence type="ECO:0000313" key="6">
    <source>
        <dbReference type="EMBL" id="CAI8034259.1"/>
    </source>
</evidence>
<dbReference type="InterPro" id="IPR036116">
    <property type="entry name" value="FN3_sf"/>
</dbReference>
<evidence type="ECO:0000256" key="1">
    <source>
        <dbReference type="ARBA" id="ARBA00022741"/>
    </source>
</evidence>
<dbReference type="SUPFAM" id="SSF49265">
    <property type="entry name" value="Fibronectin type III"/>
    <property type="match status" value="1"/>
</dbReference>
<dbReference type="InterPro" id="IPR013783">
    <property type="entry name" value="Ig-like_fold"/>
</dbReference>
<dbReference type="AlphaFoldDB" id="A0AA35SRB8"/>
<sequence>MMIPRQLQLPGRTLPPALPLILPFSRSDGNGESARLQVNDEAVKMLETITKPVAVLSVCGPYRTGKSYLLSRLLGRPGTFQLGHSMDACTRGIWLSTTALECEDHLLLLLDTEGIGCVEGSSEYILNLLVITTLLSSTLLYNCSEVPQASDLEQMSVFTHLTRCVAVGRADSSAAQELQSHFLRFIWLLRNVISHPLDEDGAEIPLKTYIHSEAASSTQQSKVVMETLESVFPSLDCLYVPPPSADPAHTADLDTHWDELEEDFREKMEEIQQYLFRHVTTKLSFDRTTPITGADLAALLREYVTAINAPGSLPSLQESWVAVIKLKLEAIFTEMVGKYTRDMEEKTDGLFPMEEDIPTESESESSSLMQVHWRVFDECYHNLRQSIRNLLPHHTGNKLTLYTQSLLTKFTSAVAEFGTQDLLCTETVRGGALLRFVQQNYKLSEEMCEKLWDRLFEESGIRNRVVRALNRSIAIDVGSDMAAVVGEYMENAVGPAKLKVLERKRAANDVERMLRDLPGPPVNVRLVGRDRDKHKLRWDPPAINAGAALRYVVQKRTKEGWRDVTTTDKCWVVIDKQQIKRDTV</sequence>
<evidence type="ECO:0000256" key="2">
    <source>
        <dbReference type="ARBA" id="ARBA00022801"/>
    </source>
</evidence>
<comment type="caution">
    <text evidence="6">The sequence shown here is derived from an EMBL/GenBank/DDBJ whole genome shotgun (WGS) entry which is preliminary data.</text>
</comment>
<dbReference type="SUPFAM" id="SSF48340">
    <property type="entry name" value="Interferon-induced guanylate-binding protein 1 (GBP1), C-terminal domain"/>
    <property type="match status" value="1"/>
</dbReference>
<dbReference type="GO" id="GO:0003924">
    <property type="term" value="F:GTPase activity"/>
    <property type="evidence" value="ECO:0007669"/>
    <property type="project" value="InterPro"/>
</dbReference>
<keyword evidence="1" id="KW-0547">Nucleotide-binding</keyword>
<dbReference type="Pfam" id="PF02841">
    <property type="entry name" value="GBP_C"/>
    <property type="match status" value="1"/>
</dbReference>
<dbReference type="Gene3D" id="1.20.1000.10">
    <property type="entry name" value="Guanylate-binding protein, C-terminal domain"/>
    <property type="match status" value="1"/>
</dbReference>
<keyword evidence="3" id="KW-0342">GTP-binding</keyword>
<name>A0AA35SRB8_GEOBA</name>
<dbReference type="Gene3D" id="2.60.40.10">
    <property type="entry name" value="Immunoglobulins"/>
    <property type="match status" value="1"/>
</dbReference>